<dbReference type="Proteomes" id="UP000186156">
    <property type="component" value="Unassembled WGS sequence"/>
</dbReference>
<organism evidence="1 2">
    <name type="scientific">Alicyclobacillus vulcanalis</name>
    <dbReference type="NCBI Taxonomy" id="252246"/>
    <lineage>
        <taxon>Bacteria</taxon>
        <taxon>Bacillati</taxon>
        <taxon>Bacillota</taxon>
        <taxon>Bacilli</taxon>
        <taxon>Bacillales</taxon>
        <taxon>Alicyclobacillaceae</taxon>
        <taxon>Alicyclobacillus</taxon>
    </lineage>
</organism>
<protein>
    <submittedName>
        <fullName evidence="1">Uncharacterized protein</fullName>
    </submittedName>
</protein>
<name>A0A1N7LLA5_9BACL</name>
<dbReference type="AlphaFoldDB" id="A0A1N7LLA5"/>
<proteinExistence type="predicted"/>
<dbReference type="EMBL" id="FTOO01000003">
    <property type="protein sequence ID" value="SIS74623.1"/>
    <property type="molecule type" value="Genomic_DNA"/>
</dbReference>
<sequence>MNVRELRLEAKSRLSARYHRIAARRGTKRAAFALAHPLLVIVYHLLKDKTEYRDLGPDSYGKQNRDALIRRHVRRLKELGVTVIVTEEAS</sequence>
<gene>
    <name evidence="1" type="ORF">SAMN05421799_103230</name>
</gene>
<reference evidence="2" key="1">
    <citation type="submission" date="2017-01" db="EMBL/GenBank/DDBJ databases">
        <authorList>
            <person name="Varghese N."/>
            <person name="Submissions S."/>
        </authorList>
    </citation>
    <scope>NUCLEOTIDE SEQUENCE [LARGE SCALE GENOMIC DNA]</scope>
    <source>
        <strain evidence="2">DSM 16176</strain>
    </source>
</reference>
<evidence type="ECO:0000313" key="1">
    <source>
        <dbReference type="EMBL" id="SIS74623.1"/>
    </source>
</evidence>
<dbReference type="RefSeq" id="WP_234969585.1">
    <property type="nucleotide sequence ID" value="NZ_FTOO01000003.1"/>
</dbReference>
<dbReference type="STRING" id="252246.SAMN05421799_103230"/>
<accession>A0A1N7LLA5</accession>
<evidence type="ECO:0000313" key="2">
    <source>
        <dbReference type="Proteomes" id="UP000186156"/>
    </source>
</evidence>
<keyword evidence="2" id="KW-1185">Reference proteome</keyword>